<dbReference type="Gene3D" id="1.10.630.10">
    <property type="entry name" value="Cytochrome P450"/>
    <property type="match status" value="1"/>
</dbReference>
<dbReference type="PANTHER" id="PTHR47947">
    <property type="entry name" value="CYTOCHROME P450 82C3-RELATED"/>
    <property type="match status" value="1"/>
</dbReference>
<dbReference type="EMBL" id="MTKT01002214">
    <property type="protein sequence ID" value="OWM80795.1"/>
    <property type="molecule type" value="Genomic_DNA"/>
</dbReference>
<keyword evidence="9 12" id="KW-0408">Iron</keyword>
<evidence type="ECO:0000256" key="3">
    <source>
        <dbReference type="ARBA" id="ARBA00010617"/>
    </source>
</evidence>
<evidence type="ECO:0000256" key="5">
    <source>
        <dbReference type="ARBA" id="ARBA00022692"/>
    </source>
</evidence>
<reference evidence="16" key="1">
    <citation type="journal article" date="2017" name="Plant J.">
        <title>The pomegranate (Punica granatum L.) genome and the genomics of punicalagin biosynthesis.</title>
        <authorList>
            <person name="Qin G."/>
            <person name="Xu C."/>
            <person name="Ming R."/>
            <person name="Tang H."/>
            <person name="Guyot R."/>
            <person name="Kramer E.M."/>
            <person name="Hu Y."/>
            <person name="Yi X."/>
            <person name="Qi Y."/>
            <person name="Xu X."/>
            <person name="Gao Z."/>
            <person name="Pan H."/>
            <person name="Jian J."/>
            <person name="Tian Y."/>
            <person name="Yue Z."/>
            <person name="Xu Y."/>
        </authorList>
    </citation>
    <scope>NUCLEOTIDE SEQUENCE [LARGE SCALE GENOMIC DNA]</scope>
    <source>
        <strain evidence="16">cv. Dabenzi</strain>
    </source>
</reference>
<evidence type="ECO:0000256" key="6">
    <source>
        <dbReference type="ARBA" id="ARBA00022723"/>
    </source>
</evidence>
<evidence type="ECO:0000256" key="7">
    <source>
        <dbReference type="ARBA" id="ARBA00022989"/>
    </source>
</evidence>
<dbReference type="FunFam" id="1.10.630.10:FF:000026">
    <property type="entry name" value="Cytochrome P450 82C4"/>
    <property type="match status" value="1"/>
</dbReference>
<sequence>MEESADHLSVSAPTILITIFALFMSILYITSLITRNGDTSKKQSAGDVTKKMAPDAGGSWPFLGHLHLLGGPRPAHLVLAQMADKCGPIFTIRLGLRRAVVVNSWELAKECLTSNDRAFATRPKTLGSEILTYNYAMVGFSPYSPYWRHVRKISTLELLSTHRISLLRQVRESEVLASVRDIYQEYRRKNASSISNSRAEPASLLLVDMKRWFRDITVNIMFRMIVGKRFHDDGEGDEEGRKALRDWMELIGRFVVSDGLPFLRWLDLGGHEKAMKKTAKELDLVVQQWLDEHKARRNLDGEAGAVKSEQDFMDVLLSNLDGNAEISSYDSDTINKAMCLAMILAGTDTTTVTMTWATSLLLNNKETLKKVQQELDTQIGRDRQVNESDLKNLPYLHSVIKETLRLYPPGPLSIPHEAIEDCNISGYFVAKGTQLMLNLYKIQRDPRVWPDPSKFWPERFLTTHKDIDVRGQNFEFIPFGSGRRMCPGISLALQVVGLALASFLHAFNVQTPADEAVDMEEAVGLTNLKATPLEVLISPRVPKHVYYK</sequence>
<accession>A0A218X6C0</accession>
<dbReference type="Pfam" id="PF00067">
    <property type="entry name" value="p450"/>
    <property type="match status" value="1"/>
</dbReference>
<evidence type="ECO:0000313" key="15">
    <source>
        <dbReference type="EMBL" id="OWM80795.1"/>
    </source>
</evidence>
<reference evidence="17" key="3">
    <citation type="journal article" date="2020" name="Plant Biotechnol. J.">
        <title>The pomegranate (Punica granatum L.) draft genome dissects genetic divergence between soft- and hard-seeded cultivars.</title>
        <authorList>
            <person name="Luo X."/>
            <person name="Li H."/>
            <person name="Wu Z."/>
            <person name="Yao W."/>
            <person name="Zhao P."/>
            <person name="Cao D."/>
            <person name="Yu H."/>
            <person name="Li K."/>
            <person name="Poudel K."/>
            <person name="Zhao D."/>
            <person name="Zhang F."/>
            <person name="Xia X."/>
            <person name="Chen L."/>
            <person name="Wang Q."/>
            <person name="Jing D."/>
            <person name="Cao S."/>
        </authorList>
    </citation>
    <scope>NUCLEOTIDE SEQUENCE [LARGE SCALE GENOMIC DNA]</scope>
</reference>
<reference evidence="18 19" key="4">
    <citation type="submission" date="2025-04" db="UniProtKB">
        <authorList>
            <consortium name="RefSeq"/>
        </authorList>
    </citation>
    <scope>IDENTIFICATION</scope>
    <source>
        <tissue evidence="18 19">Leaf</tissue>
    </source>
</reference>
<comment type="cofactor">
    <cofactor evidence="1 12">
        <name>heme</name>
        <dbReference type="ChEBI" id="CHEBI:30413"/>
    </cofactor>
</comment>
<keyword evidence="6 12" id="KW-0479">Metal-binding</keyword>
<dbReference type="RefSeq" id="XP_031383585.1">
    <property type="nucleotide sequence ID" value="XM_031527725.1"/>
</dbReference>
<evidence type="ECO:0000313" key="19">
    <source>
        <dbReference type="RefSeq" id="XP_031383585.1"/>
    </source>
</evidence>
<dbReference type="RefSeq" id="XP_031375988.1">
    <property type="nucleotide sequence ID" value="XM_031520128.1"/>
</dbReference>
<name>A0A218X6C0_PUNGR</name>
<evidence type="ECO:0000313" key="17">
    <source>
        <dbReference type="Proteomes" id="UP000515151"/>
    </source>
</evidence>
<dbReference type="InterPro" id="IPR002401">
    <property type="entry name" value="Cyt_P450_E_grp-I"/>
</dbReference>
<dbReference type="CDD" id="cd20654">
    <property type="entry name" value="CYP82"/>
    <property type="match status" value="1"/>
</dbReference>
<dbReference type="GeneID" id="116190448"/>
<evidence type="ECO:0000256" key="14">
    <source>
        <dbReference type="SAM" id="Phobius"/>
    </source>
</evidence>
<evidence type="ECO:0000256" key="12">
    <source>
        <dbReference type="PIRSR" id="PIRSR602401-1"/>
    </source>
</evidence>
<keyword evidence="8 13" id="KW-0560">Oxidoreductase</keyword>
<keyword evidence="17" id="KW-1185">Reference proteome</keyword>
<evidence type="ECO:0000256" key="9">
    <source>
        <dbReference type="ARBA" id="ARBA00023004"/>
    </source>
</evidence>
<protein>
    <submittedName>
        <fullName evidence="18 19">Cytochrome P450 CYP82D47-like</fullName>
    </submittedName>
</protein>
<dbReference type="PRINTS" id="PR00463">
    <property type="entry name" value="EP450I"/>
</dbReference>
<evidence type="ECO:0000256" key="4">
    <source>
        <dbReference type="ARBA" id="ARBA00022617"/>
    </source>
</evidence>
<keyword evidence="11 14" id="KW-0472">Membrane</keyword>
<dbReference type="GO" id="GO:0016709">
    <property type="term" value="F:oxidoreductase activity, acting on paired donors, with incorporation or reduction of molecular oxygen, NAD(P)H as one donor, and incorporation of one atom of oxygen"/>
    <property type="evidence" value="ECO:0007669"/>
    <property type="project" value="UniProtKB-ARBA"/>
</dbReference>
<evidence type="ECO:0000256" key="1">
    <source>
        <dbReference type="ARBA" id="ARBA00001971"/>
    </source>
</evidence>
<keyword evidence="5 14" id="KW-0812">Transmembrane</keyword>
<evidence type="ECO:0000313" key="18">
    <source>
        <dbReference type="RefSeq" id="XP_031375988.1"/>
    </source>
</evidence>
<keyword evidence="10 13" id="KW-0503">Monooxygenase</keyword>
<gene>
    <name evidence="18" type="primary">LOC116190448</name>
    <name evidence="19" type="synonym">LOC116197552</name>
    <name evidence="15" type="ORF">CDL15_Pgr006825</name>
</gene>
<dbReference type="InterPro" id="IPR001128">
    <property type="entry name" value="Cyt_P450"/>
</dbReference>
<reference evidence="15" key="2">
    <citation type="submission" date="2017-06" db="EMBL/GenBank/DDBJ databases">
        <title>The pomegranate genome and the genomics of punicalagin biosynthesis.</title>
        <authorList>
            <person name="Xu C."/>
        </authorList>
    </citation>
    <scope>NUCLEOTIDE SEQUENCE [LARGE SCALE GENOMIC DNA]</scope>
    <source>
        <tissue evidence="15">Fresh leaf</tissue>
    </source>
</reference>
<feature type="transmembrane region" description="Helical" evidence="14">
    <location>
        <begin position="12"/>
        <end position="33"/>
    </location>
</feature>
<dbReference type="OrthoDB" id="2789670at2759"/>
<evidence type="ECO:0000256" key="13">
    <source>
        <dbReference type="RuleBase" id="RU000461"/>
    </source>
</evidence>
<dbReference type="InterPro" id="IPR050651">
    <property type="entry name" value="Plant_Cytochrome_P450_Monoox"/>
</dbReference>
<evidence type="ECO:0000256" key="8">
    <source>
        <dbReference type="ARBA" id="ARBA00023002"/>
    </source>
</evidence>
<dbReference type="GO" id="GO:0020037">
    <property type="term" value="F:heme binding"/>
    <property type="evidence" value="ECO:0007669"/>
    <property type="project" value="InterPro"/>
</dbReference>
<dbReference type="AlphaFoldDB" id="A0A218X6C0"/>
<evidence type="ECO:0000256" key="11">
    <source>
        <dbReference type="ARBA" id="ARBA00023136"/>
    </source>
</evidence>
<keyword evidence="7 14" id="KW-1133">Transmembrane helix</keyword>
<dbReference type="GO" id="GO:0005506">
    <property type="term" value="F:iron ion binding"/>
    <property type="evidence" value="ECO:0007669"/>
    <property type="project" value="InterPro"/>
</dbReference>
<feature type="binding site" description="axial binding residue" evidence="12">
    <location>
        <position position="486"/>
    </location>
    <ligand>
        <name>heme</name>
        <dbReference type="ChEBI" id="CHEBI:30413"/>
    </ligand>
    <ligandPart>
        <name>Fe</name>
        <dbReference type="ChEBI" id="CHEBI:18248"/>
    </ligandPart>
</feature>
<evidence type="ECO:0000313" key="16">
    <source>
        <dbReference type="Proteomes" id="UP000197138"/>
    </source>
</evidence>
<dbReference type="PRINTS" id="PR00385">
    <property type="entry name" value="P450"/>
</dbReference>
<dbReference type="InterPro" id="IPR036396">
    <property type="entry name" value="Cyt_P450_sf"/>
</dbReference>
<keyword evidence="4 12" id="KW-0349">Heme</keyword>
<dbReference type="Proteomes" id="UP000197138">
    <property type="component" value="Unassembled WGS sequence"/>
</dbReference>
<dbReference type="InterPro" id="IPR017972">
    <property type="entry name" value="Cyt_P450_CS"/>
</dbReference>
<comment type="similarity">
    <text evidence="3 13">Belongs to the cytochrome P450 family.</text>
</comment>
<dbReference type="PANTHER" id="PTHR47947:SF26">
    <property type="entry name" value="CYTOCHROME P450"/>
    <property type="match status" value="1"/>
</dbReference>
<organism evidence="15 16">
    <name type="scientific">Punica granatum</name>
    <name type="common">Pomegranate</name>
    <dbReference type="NCBI Taxonomy" id="22663"/>
    <lineage>
        <taxon>Eukaryota</taxon>
        <taxon>Viridiplantae</taxon>
        <taxon>Streptophyta</taxon>
        <taxon>Embryophyta</taxon>
        <taxon>Tracheophyta</taxon>
        <taxon>Spermatophyta</taxon>
        <taxon>Magnoliopsida</taxon>
        <taxon>eudicotyledons</taxon>
        <taxon>Gunneridae</taxon>
        <taxon>Pentapetalae</taxon>
        <taxon>rosids</taxon>
        <taxon>malvids</taxon>
        <taxon>Myrtales</taxon>
        <taxon>Lythraceae</taxon>
        <taxon>Punica</taxon>
    </lineage>
</organism>
<dbReference type="PROSITE" id="PS00086">
    <property type="entry name" value="CYTOCHROME_P450"/>
    <property type="match status" value="1"/>
</dbReference>
<dbReference type="Proteomes" id="UP000515151">
    <property type="component" value="Chromosome 1"/>
</dbReference>
<comment type="subcellular location">
    <subcellularLocation>
        <location evidence="2">Membrane</location>
    </subcellularLocation>
</comment>
<dbReference type="SUPFAM" id="SSF48264">
    <property type="entry name" value="Cytochrome P450"/>
    <property type="match status" value="1"/>
</dbReference>
<evidence type="ECO:0000256" key="2">
    <source>
        <dbReference type="ARBA" id="ARBA00004370"/>
    </source>
</evidence>
<proteinExistence type="inferred from homology"/>
<dbReference type="GO" id="GO:0016020">
    <property type="term" value="C:membrane"/>
    <property type="evidence" value="ECO:0007669"/>
    <property type="project" value="UniProtKB-SubCell"/>
</dbReference>
<evidence type="ECO:0000256" key="10">
    <source>
        <dbReference type="ARBA" id="ARBA00023033"/>
    </source>
</evidence>